<reference evidence="2" key="1">
    <citation type="journal article" date="2018" name="Nat. Plants">
        <title>Whole-genome landscape of Medicago truncatula symbiotic genes.</title>
        <authorList>
            <person name="Pecrix Y."/>
            <person name="Staton S.E."/>
            <person name="Sallet E."/>
            <person name="Lelandais-Briere C."/>
            <person name="Moreau S."/>
            <person name="Carrere S."/>
            <person name="Blein T."/>
            <person name="Jardinaud M.F."/>
            <person name="Latrasse D."/>
            <person name="Zouine M."/>
            <person name="Zahm M."/>
            <person name="Kreplak J."/>
            <person name="Mayjonade B."/>
            <person name="Satge C."/>
            <person name="Perez M."/>
            <person name="Cauet S."/>
            <person name="Marande W."/>
            <person name="Chantry-Darmon C."/>
            <person name="Lopez-Roques C."/>
            <person name="Bouchez O."/>
            <person name="Berard A."/>
            <person name="Debelle F."/>
            <person name="Munos S."/>
            <person name="Bendahmane A."/>
            <person name="Berges H."/>
            <person name="Niebel A."/>
            <person name="Buitink J."/>
            <person name="Frugier F."/>
            <person name="Benhamed M."/>
            <person name="Crespi M."/>
            <person name="Gouzy J."/>
            <person name="Gamas P."/>
        </authorList>
    </citation>
    <scope>NUCLEOTIDE SEQUENCE [LARGE SCALE GENOMIC DNA]</scope>
    <source>
        <strain evidence="2">cv. Jemalong A17</strain>
    </source>
</reference>
<sequence length="93" mass="10540">MHQHHISVLLDPQYLFHLPISILFNAGFQVRQHLVIFEHLLPRMLMSHSGKDRHAISLIHKMGRQPDSAGSNMVATSSHQAAFPNLACYSDDE</sequence>
<dbReference type="AlphaFoldDB" id="A0A396JCJ1"/>
<evidence type="ECO:0000313" key="1">
    <source>
        <dbReference type="EMBL" id="RHN75969.1"/>
    </source>
</evidence>
<evidence type="ECO:0000313" key="2">
    <source>
        <dbReference type="Proteomes" id="UP000265566"/>
    </source>
</evidence>
<dbReference type="EMBL" id="PSQE01000002">
    <property type="protein sequence ID" value="RHN75969.1"/>
    <property type="molecule type" value="Genomic_DNA"/>
</dbReference>
<comment type="caution">
    <text evidence="1">The sequence shown here is derived from an EMBL/GenBank/DDBJ whole genome shotgun (WGS) entry which is preliminary data.</text>
</comment>
<accession>A0A396JCJ1</accession>
<gene>
    <name evidence="1" type="ORF">MtrunA17_Chr2g0326931</name>
</gene>
<dbReference type="Gramene" id="rna12234">
    <property type="protein sequence ID" value="RHN75969.1"/>
    <property type="gene ID" value="gene12234"/>
</dbReference>
<proteinExistence type="predicted"/>
<protein>
    <submittedName>
        <fullName evidence="1">Uncharacterized protein</fullName>
    </submittedName>
</protein>
<organism evidence="1 2">
    <name type="scientific">Medicago truncatula</name>
    <name type="common">Barrel medic</name>
    <name type="synonym">Medicago tribuloides</name>
    <dbReference type="NCBI Taxonomy" id="3880"/>
    <lineage>
        <taxon>Eukaryota</taxon>
        <taxon>Viridiplantae</taxon>
        <taxon>Streptophyta</taxon>
        <taxon>Embryophyta</taxon>
        <taxon>Tracheophyta</taxon>
        <taxon>Spermatophyta</taxon>
        <taxon>Magnoliopsida</taxon>
        <taxon>eudicotyledons</taxon>
        <taxon>Gunneridae</taxon>
        <taxon>Pentapetalae</taxon>
        <taxon>rosids</taxon>
        <taxon>fabids</taxon>
        <taxon>Fabales</taxon>
        <taxon>Fabaceae</taxon>
        <taxon>Papilionoideae</taxon>
        <taxon>50 kb inversion clade</taxon>
        <taxon>NPAAA clade</taxon>
        <taxon>Hologalegina</taxon>
        <taxon>IRL clade</taxon>
        <taxon>Trifolieae</taxon>
        <taxon>Medicago</taxon>
    </lineage>
</organism>
<name>A0A396JCJ1_MEDTR</name>
<dbReference type="Proteomes" id="UP000265566">
    <property type="component" value="Chromosome 2"/>
</dbReference>